<dbReference type="AlphaFoldDB" id="A0A2S7WAT1"/>
<dbReference type="Gene3D" id="3.90.1720.10">
    <property type="entry name" value="endopeptidase domain like (from Nostoc punctiforme)"/>
    <property type="match status" value="1"/>
</dbReference>
<dbReference type="RefSeq" id="WP_105045888.1">
    <property type="nucleotide sequence ID" value="NZ_CP150662.1"/>
</dbReference>
<dbReference type="EMBL" id="MSCL01000001">
    <property type="protein sequence ID" value="PQJ74740.1"/>
    <property type="molecule type" value="Genomic_DNA"/>
</dbReference>
<keyword evidence="2" id="KW-0645">Protease</keyword>
<dbReference type="Pfam" id="PF18348">
    <property type="entry name" value="SH3_16"/>
    <property type="match status" value="1"/>
</dbReference>
<proteinExistence type="inferred from homology"/>
<dbReference type="GO" id="GO:0008234">
    <property type="term" value="F:cysteine-type peptidase activity"/>
    <property type="evidence" value="ECO:0007669"/>
    <property type="project" value="UniProtKB-KW"/>
</dbReference>
<dbReference type="OrthoDB" id="9813368at2"/>
<dbReference type="InterPro" id="IPR038765">
    <property type="entry name" value="Papain-like_cys_pep_sf"/>
</dbReference>
<feature type="domain" description="NlpC/P60" evidence="5">
    <location>
        <begin position="128"/>
        <end position="253"/>
    </location>
</feature>
<dbReference type="Proteomes" id="UP000237608">
    <property type="component" value="Unassembled WGS sequence"/>
</dbReference>
<gene>
    <name evidence="6" type="ORF">BTO13_05500</name>
</gene>
<dbReference type="InterPro" id="IPR000064">
    <property type="entry name" value="NLP_P60_dom"/>
</dbReference>
<keyword evidence="4" id="KW-0788">Thiol protease</keyword>
<accession>A0A2S7WAT1</accession>
<dbReference type="PROSITE" id="PS51935">
    <property type="entry name" value="NLPC_P60"/>
    <property type="match status" value="1"/>
</dbReference>
<evidence type="ECO:0000256" key="1">
    <source>
        <dbReference type="ARBA" id="ARBA00007074"/>
    </source>
</evidence>
<dbReference type="InterPro" id="IPR051202">
    <property type="entry name" value="Peptidase_C40"/>
</dbReference>
<reference evidence="6 7" key="1">
    <citation type="submission" date="2016-12" db="EMBL/GenBank/DDBJ databases">
        <title>Trade-off between light-utilization and light-protection in marine flavobacteria.</title>
        <authorList>
            <person name="Kumagai Y."/>
            <person name="Yoshizawa S."/>
            <person name="Kogure K."/>
            <person name="Iwasaki W."/>
        </authorList>
    </citation>
    <scope>NUCLEOTIDE SEQUENCE [LARGE SCALE GENOMIC DNA]</scope>
    <source>
        <strain evidence="6 7">KCTC 22729</strain>
    </source>
</reference>
<organism evidence="6 7">
    <name type="scientific">Polaribacter gangjinensis</name>
    <dbReference type="NCBI Taxonomy" id="574710"/>
    <lineage>
        <taxon>Bacteria</taxon>
        <taxon>Pseudomonadati</taxon>
        <taxon>Bacteroidota</taxon>
        <taxon>Flavobacteriia</taxon>
        <taxon>Flavobacteriales</taxon>
        <taxon>Flavobacteriaceae</taxon>
    </lineage>
</organism>
<evidence type="ECO:0000256" key="3">
    <source>
        <dbReference type="ARBA" id="ARBA00022801"/>
    </source>
</evidence>
<protein>
    <submittedName>
        <fullName evidence="6">Hydrolase Nlp/P60</fullName>
    </submittedName>
</protein>
<keyword evidence="3 6" id="KW-0378">Hydrolase</keyword>
<evidence type="ECO:0000313" key="7">
    <source>
        <dbReference type="Proteomes" id="UP000237608"/>
    </source>
</evidence>
<evidence type="ECO:0000313" key="6">
    <source>
        <dbReference type="EMBL" id="PQJ74740.1"/>
    </source>
</evidence>
<sequence>MFYGICNLSIVAVRFEASEKSEMVTQLLFGEHFTILEKHKNWSKIKIFSDGYEGFVDNKQFEEITEDYFTKLSTSEPIYSGEIIDFISDSNNDFTTIPIGSRLPFFFKNEFTINTKRYIYDGKVYSEKLPKKEIIQKAFIFLNTPFLWGGKTPFGIDCSGFTQIVYKLCGYQLLRDAKNQATQGEVLSFIEESEPGDLAFFDNENGEITHVGIILKDYHIIHAFGKVRIDTLDHSGIFNAELQKHTHKLRVIKKMI</sequence>
<name>A0A2S7WAT1_9FLAO</name>
<comment type="caution">
    <text evidence="6">The sequence shown here is derived from an EMBL/GenBank/DDBJ whole genome shotgun (WGS) entry which is preliminary data.</text>
</comment>
<dbReference type="Pfam" id="PF00877">
    <property type="entry name" value="NLPC_P60"/>
    <property type="match status" value="1"/>
</dbReference>
<dbReference type="SUPFAM" id="SSF54001">
    <property type="entry name" value="Cysteine proteinases"/>
    <property type="match status" value="1"/>
</dbReference>
<evidence type="ECO:0000256" key="2">
    <source>
        <dbReference type="ARBA" id="ARBA00022670"/>
    </source>
</evidence>
<dbReference type="Gene3D" id="2.30.30.40">
    <property type="entry name" value="SH3 Domains"/>
    <property type="match status" value="1"/>
</dbReference>
<evidence type="ECO:0000259" key="5">
    <source>
        <dbReference type="PROSITE" id="PS51935"/>
    </source>
</evidence>
<dbReference type="InterPro" id="IPR041382">
    <property type="entry name" value="SH3_16"/>
</dbReference>
<dbReference type="PANTHER" id="PTHR47053:SF1">
    <property type="entry name" value="MUREIN DD-ENDOPEPTIDASE MEPH-RELATED"/>
    <property type="match status" value="1"/>
</dbReference>
<dbReference type="GO" id="GO:0006508">
    <property type="term" value="P:proteolysis"/>
    <property type="evidence" value="ECO:0007669"/>
    <property type="project" value="UniProtKB-KW"/>
</dbReference>
<keyword evidence="7" id="KW-1185">Reference proteome</keyword>
<comment type="similarity">
    <text evidence="1">Belongs to the peptidase C40 family.</text>
</comment>
<evidence type="ECO:0000256" key="4">
    <source>
        <dbReference type="ARBA" id="ARBA00022807"/>
    </source>
</evidence>
<dbReference type="PANTHER" id="PTHR47053">
    <property type="entry name" value="MUREIN DD-ENDOPEPTIDASE MEPH-RELATED"/>
    <property type="match status" value="1"/>
</dbReference>